<evidence type="ECO:0000256" key="1">
    <source>
        <dbReference type="SAM" id="MobiDB-lite"/>
    </source>
</evidence>
<protein>
    <submittedName>
        <fullName evidence="3">Uncharacterized protein</fullName>
    </submittedName>
</protein>
<sequence length="658" mass="72685">MNKQGCKSEMLKSKFTVSLLAMAVSAATMQAVALPKPNTNTAKLDKFQSYAIKNDPLLKGVSILGDHDPRLKVLYVSPSSKKTQTGSFEINSTPGCNYLQGQYNITYNMPSGDLQAAAKAGPFSPYFDSQFGNYVRQTTILDKMASKIAEIDRLKEQNKAIVAKYTKYKFEFDTAQADFDKADSELKALSSKITELISLLSLATEEEEITALKEAIAAAKQEAKEKTPEAKAAYKEAYKRLIKVRPLYSQALGDYQAAIPNMEEIQQQISTLSSIFVTFNNSSIEAWNRSEEIRQKLETTPVGIAAASYSIWGQEETLLRAAVNRYSSINHFFHGYTVSRLPIFNIKGHAKRDMKINNHVSGSTAGTSTLSHSTVGDAGNSHAVSTNTEVPEHMFTKDGATVEPEAKTLKNNGSGNFRNIVTRGAYCTGSSTPQQNIVKAEYKASNYSFNPEITVPYYKSRSSNVLAQTVAFDYDYFVKTDPINVSCRLDIEKFQSFIASKGSSGFLFWRKSWSETERKRIDKSGMKCDVDISPSGANPDPLKERQRIEGIRQMMIKEIAAEFILTYAKSWKVSQNSPVVPNGEGAKAVGTALMSLCGGNMYCQVGSIILKNGAELFGSNKGRTKNKDFLKGVISRHYKEQSFTINHGTAVVDVKVRL</sequence>
<comment type="caution">
    <text evidence="3">The sequence shown here is derived from an EMBL/GenBank/DDBJ whole genome shotgun (WGS) entry which is preliminary data.</text>
</comment>
<proteinExistence type="predicted"/>
<evidence type="ECO:0000313" key="3">
    <source>
        <dbReference type="EMBL" id="MDE1462675.1"/>
    </source>
</evidence>
<reference evidence="3 4" key="1">
    <citation type="submission" date="2022-11" db="EMBL/GenBank/DDBJ databases">
        <title>Spartinivicinus poritis sp. nov., isolated from scleractinian coral Porites lutea.</title>
        <authorList>
            <person name="Zhang G."/>
            <person name="Cai L."/>
            <person name="Wei Q."/>
        </authorList>
    </citation>
    <scope>NUCLEOTIDE SEQUENCE [LARGE SCALE GENOMIC DNA]</scope>
    <source>
        <strain evidence="3 4">A2-2</strain>
    </source>
</reference>
<feature type="chain" id="PRO_5047334262" evidence="2">
    <location>
        <begin position="34"/>
        <end position="658"/>
    </location>
</feature>
<evidence type="ECO:0000313" key="4">
    <source>
        <dbReference type="Proteomes" id="UP001528823"/>
    </source>
</evidence>
<evidence type="ECO:0000256" key="2">
    <source>
        <dbReference type="SAM" id="SignalP"/>
    </source>
</evidence>
<dbReference type="Proteomes" id="UP001528823">
    <property type="component" value="Unassembled WGS sequence"/>
</dbReference>
<gene>
    <name evidence="3" type="ORF">ORQ98_11905</name>
</gene>
<name>A0ABT5U911_9GAMM</name>
<keyword evidence="4" id="KW-1185">Reference proteome</keyword>
<accession>A0ABT5U911</accession>
<feature type="signal peptide" evidence="2">
    <location>
        <begin position="1"/>
        <end position="33"/>
    </location>
</feature>
<organism evidence="3 4">
    <name type="scientific">Spartinivicinus poritis</name>
    <dbReference type="NCBI Taxonomy" id="2994640"/>
    <lineage>
        <taxon>Bacteria</taxon>
        <taxon>Pseudomonadati</taxon>
        <taxon>Pseudomonadota</taxon>
        <taxon>Gammaproteobacteria</taxon>
        <taxon>Oceanospirillales</taxon>
        <taxon>Zooshikellaceae</taxon>
        <taxon>Spartinivicinus</taxon>
    </lineage>
</organism>
<keyword evidence="2" id="KW-0732">Signal</keyword>
<dbReference type="RefSeq" id="WP_274689029.1">
    <property type="nucleotide sequence ID" value="NZ_JAPMOU010000013.1"/>
</dbReference>
<feature type="region of interest" description="Disordered" evidence="1">
    <location>
        <begin position="358"/>
        <end position="414"/>
    </location>
</feature>
<feature type="compositionally biased region" description="Polar residues" evidence="1">
    <location>
        <begin position="358"/>
        <end position="374"/>
    </location>
</feature>
<dbReference type="EMBL" id="JAPMOU010000013">
    <property type="protein sequence ID" value="MDE1462675.1"/>
    <property type="molecule type" value="Genomic_DNA"/>
</dbReference>